<dbReference type="InterPro" id="IPR036286">
    <property type="entry name" value="LexA/Signal_pep-like_sf"/>
</dbReference>
<evidence type="ECO:0000259" key="1">
    <source>
        <dbReference type="Pfam" id="PF00717"/>
    </source>
</evidence>
<name>A0A855FX03_9NEIS</name>
<organism evidence="2 3">
    <name type="scientific">Snodgrassella alvi</name>
    <dbReference type="NCBI Taxonomy" id="1196083"/>
    <lineage>
        <taxon>Bacteria</taxon>
        <taxon>Pseudomonadati</taxon>
        <taxon>Pseudomonadota</taxon>
        <taxon>Betaproteobacteria</taxon>
        <taxon>Neisseriales</taxon>
        <taxon>Neisseriaceae</taxon>
        <taxon>Snodgrassella</taxon>
    </lineage>
</organism>
<dbReference type="RefSeq" id="WP_100123322.1">
    <property type="nucleotide sequence ID" value="NZ_MEIU01000040.1"/>
</dbReference>
<dbReference type="CDD" id="cd06529">
    <property type="entry name" value="S24_LexA-like"/>
    <property type="match status" value="1"/>
</dbReference>
<evidence type="ECO:0000313" key="3">
    <source>
        <dbReference type="Proteomes" id="UP000230463"/>
    </source>
</evidence>
<proteinExistence type="predicted"/>
<sequence>MIPVYEANQENKLIDLQQYLIRNQPATIAVRCGNESMCDAGISTDDILIIDRSIEAQNGNVVMADIGHAFTIRRLVLTNGISWLNSENSAASFDNHAFQPNKDMAIIGVVTFVIKAFQ</sequence>
<dbReference type="Gene3D" id="2.10.109.10">
    <property type="entry name" value="Umud Fragment, subunit A"/>
    <property type="match status" value="1"/>
</dbReference>
<dbReference type="AlphaFoldDB" id="A0A855FX03"/>
<gene>
    <name evidence="2" type="ORF">BHC57_02860</name>
</gene>
<accession>A0A855FX03</accession>
<reference evidence="2 3" key="1">
    <citation type="journal article" date="2017" name="MBio">
        <title>Type VI secretion-mediated competition in the bee gut microbiome.</title>
        <authorList>
            <person name="Steele M.I."/>
            <person name="Kwong W.K."/>
            <person name="Powell J.E."/>
            <person name="Whiteley M."/>
            <person name="Moran N.A."/>
        </authorList>
    </citation>
    <scope>NUCLEOTIDE SEQUENCE [LARGE SCALE GENOMIC DNA]</scope>
    <source>
        <strain evidence="2 3">HK3</strain>
    </source>
</reference>
<dbReference type="Pfam" id="PF00717">
    <property type="entry name" value="Peptidase_S24"/>
    <property type="match status" value="1"/>
</dbReference>
<evidence type="ECO:0000313" key="2">
    <source>
        <dbReference type="EMBL" id="PIT60774.1"/>
    </source>
</evidence>
<dbReference type="InterPro" id="IPR039418">
    <property type="entry name" value="LexA-like"/>
</dbReference>
<dbReference type="EMBL" id="MEIU01000040">
    <property type="protein sequence ID" value="PIT60774.1"/>
    <property type="molecule type" value="Genomic_DNA"/>
</dbReference>
<comment type="caution">
    <text evidence="2">The sequence shown here is derived from an EMBL/GenBank/DDBJ whole genome shotgun (WGS) entry which is preliminary data.</text>
</comment>
<protein>
    <recommendedName>
        <fullName evidence="1">Peptidase S24/S26A/S26B/S26C domain-containing protein</fullName>
    </recommendedName>
</protein>
<dbReference type="Proteomes" id="UP000230463">
    <property type="component" value="Unassembled WGS sequence"/>
</dbReference>
<dbReference type="InterPro" id="IPR015927">
    <property type="entry name" value="Peptidase_S24_S26A/B/C"/>
</dbReference>
<feature type="domain" description="Peptidase S24/S26A/S26B/S26C" evidence="1">
    <location>
        <begin position="5"/>
        <end position="110"/>
    </location>
</feature>
<dbReference type="SUPFAM" id="SSF51306">
    <property type="entry name" value="LexA/Signal peptidase"/>
    <property type="match status" value="1"/>
</dbReference>